<accession>A0A0B7BWB8</accession>
<sequence>MACGKYRRLKLRTIVIWKMEEGGELTKLTPYMVVLLQVRSAPVMETVEEILSKHDFQSSQISINIDWL</sequence>
<dbReference type="AlphaFoldDB" id="A0A0B7BWB8"/>
<reference evidence="1" key="1">
    <citation type="submission" date="2014-12" db="EMBL/GenBank/DDBJ databases">
        <title>Insight into the proteome of Arion vulgaris.</title>
        <authorList>
            <person name="Aradska J."/>
            <person name="Bulat T."/>
            <person name="Smidak R."/>
            <person name="Sarate P."/>
            <person name="Gangsoo J."/>
            <person name="Sialana F."/>
            <person name="Bilban M."/>
            <person name="Lubec G."/>
        </authorList>
    </citation>
    <scope>NUCLEOTIDE SEQUENCE</scope>
    <source>
        <tissue evidence="1">Skin</tissue>
    </source>
</reference>
<name>A0A0B7BWB8_9EUPU</name>
<dbReference type="EMBL" id="HACG01049806">
    <property type="protein sequence ID" value="CEK96671.1"/>
    <property type="molecule type" value="Transcribed_RNA"/>
</dbReference>
<protein>
    <submittedName>
        <fullName evidence="1">Uncharacterized protein</fullName>
    </submittedName>
</protein>
<gene>
    <name evidence="1" type="primary">ORF212979</name>
</gene>
<organism evidence="1">
    <name type="scientific">Arion vulgaris</name>
    <dbReference type="NCBI Taxonomy" id="1028688"/>
    <lineage>
        <taxon>Eukaryota</taxon>
        <taxon>Metazoa</taxon>
        <taxon>Spiralia</taxon>
        <taxon>Lophotrochozoa</taxon>
        <taxon>Mollusca</taxon>
        <taxon>Gastropoda</taxon>
        <taxon>Heterobranchia</taxon>
        <taxon>Euthyneura</taxon>
        <taxon>Panpulmonata</taxon>
        <taxon>Eupulmonata</taxon>
        <taxon>Stylommatophora</taxon>
        <taxon>Helicina</taxon>
        <taxon>Arionoidea</taxon>
        <taxon>Arionidae</taxon>
        <taxon>Arion</taxon>
    </lineage>
</organism>
<evidence type="ECO:0000313" key="1">
    <source>
        <dbReference type="EMBL" id="CEK96671.1"/>
    </source>
</evidence>
<proteinExistence type="predicted"/>